<name>I0I920_CALAS</name>
<dbReference type="EMBL" id="AP012337">
    <property type="protein sequence ID" value="BAM01758.1"/>
    <property type="molecule type" value="Genomic_DNA"/>
</dbReference>
<dbReference type="KEGG" id="cap:CLDAP_37180"/>
<dbReference type="Pfam" id="PF13358">
    <property type="entry name" value="DDE_3"/>
    <property type="match status" value="1"/>
</dbReference>
<gene>
    <name evidence="2" type="ordered locus">CLDAP_37180</name>
</gene>
<dbReference type="STRING" id="926550.CLDAP_37180"/>
<protein>
    <submittedName>
        <fullName evidence="2">Putative transposase</fullName>
    </submittedName>
</protein>
<evidence type="ECO:0000313" key="2">
    <source>
        <dbReference type="EMBL" id="BAM01758.1"/>
    </source>
</evidence>
<reference evidence="2 3" key="1">
    <citation type="submission" date="2012-02" db="EMBL/GenBank/DDBJ databases">
        <title>Complete genome sequence of Caldilinea aerophila DSM 14535 (= NBRC 102666).</title>
        <authorList>
            <person name="Oguchi A."/>
            <person name="Hosoyama A."/>
            <person name="Sekine M."/>
            <person name="Fukai R."/>
            <person name="Kato Y."/>
            <person name="Nakamura S."/>
            <person name="Hanada S."/>
            <person name="Yamazaki S."/>
            <person name="Fujita N."/>
        </authorList>
    </citation>
    <scope>NUCLEOTIDE SEQUENCE [LARGE SCALE GENOMIC DNA]</scope>
    <source>
        <strain evidence="3">DSM 14535 / JCM 11387 / NBRC 104270 / STL-6-O1</strain>
    </source>
</reference>
<dbReference type="InterPro" id="IPR038717">
    <property type="entry name" value="Tc1-like_DDE_dom"/>
</dbReference>
<dbReference type="eggNOG" id="COG3335">
    <property type="taxonomic scope" value="Bacteria"/>
</dbReference>
<organism evidence="2 3">
    <name type="scientific">Caldilinea aerophila (strain DSM 14535 / JCM 11387 / NBRC 104270 / STL-6-O1)</name>
    <dbReference type="NCBI Taxonomy" id="926550"/>
    <lineage>
        <taxon>Bacteria</taxon>
        <taxon>Bacillati</taxon>
        <taxon>Chloroflexota</taxon>
        <taxon>Caldilineae</taxon>
        <taxon>Caldilineales</taxon>
        <taxon>Caldilineaceae</taxon>
        <taxon>Caldilinea</taxon>
    </lineage>
</organism>
<evidence type="ECO:0000313" key="3">
    <source>
        <dbReference type="Proteomes" id="UP000007880"/>
    </source>
</evidence>
<sequence>MTIKVLWLPTHTSWLNQIELWFSVLQRKLLTPNHFNSLTELAQSIMEFIRCENLSPKPIQWSYTVQKLETKLGTVL</sequence>
<feature type="domain" description="Tc1-like transposase DDE" evidence="1">
    <location>
        <begin position="3"/>
        <end position="41"/>
    </location>
</feature>
<evidence type="ECO:0000259" key="1">
    <source>
        <dbReference type="Pfam" id="PF13358"/>
    </source>
</evidence>
<keyword evidence="3" id="KW-1185">Reference proteome</keyword>
<proteinExistence type="predicted"/>
<accession>I0I920</accession>
<dbReference type="Proteomes" id="UP000007880">
    <property type="component" value="Chromosome"/>
</dbReference>
<dbReference type="HOGENOM" id="CLU_193674_0_0_0"/>
<dbReference type="AlphaFoldDB" id="I0I920"/>